<keyword evidence="2" id="KW-0862">Zinc</keyword>
<gene>
    <name evidence="3" type="primary">rocB</name>
    <name evidence="3" type="ORF">bsdtb5_26630</name>
</gene>
<dbReference type="InterPro" id="IPR001261">
    <property type="entry name" value="ArgE/DapE_CS"/>
</dbReference>
<name>A0A7R7ID36_9FIRM</name>
<dbReference type="PROSITE" id="PS00758">
    <property type="entry name" value="ARGE_DAPE_CPG2_1"/>
    <property type="match status" value="1"/>
</dbReference>
<reference evidence="3 4" key="1">
    <citation type="submission" date="2020-11" db="EMBL/GenBank/DDBJ databases">
        <title>Draft genome sequencing of a Lachnospiraceae strain isolated from anoxic soil subjected to BSD treatment.</title>
        <authorList>
            <person name="Uek A."/>
            <person name="Tonouchi A."/>
        </authorList>
    </citation>
    <scope>NUCLEOTIDE SEQUENCE [LARGE SCALE GENOMIC DNA]</scope>
    <source>
        <strain evidence="3 4">TB5</strain>
    </source>
</reference>
<evidence type="ECO:0000313" key="4">
    <source>
        <dbReference type="Proteomes" id="UP000595897"/>
    </source>
</evidence>
<dbReference type="InterPro" id="IPR050072">
    <property type="entry name" value="Peptidase_M20A"/>
</dbReference>
<dbReference type="PIRSF" id="PIRSF010386">
    <property type="entry name" value="RocB"/>
    <property type="match status" value="1"/>
</dbReference>
<dbReference type="Proteomes" id="UP000595897">
    <property type="component" value="Chromosome"/>
</dbReference>
<keyword evidence="4" id="KW-1185">Reference proteome</keyword>
<dbReference type="KEGG" id="ahb:bsdtb5_26630"/>
<dbReference type="GO" id="GO:0016787">
    <property type="term" value="F:hydrolase activity"/>
    <property type="evidence" value="ECO:0007669"/>
    <property type="project" value="UniProtKB-KW"/>
</dbReference>
<sequence length="548" mass="63736">MEKLYKEIEAVAKELVRIPSVNTTSGEKDIALFIEEYLRDMPYFKEHNDQIIIQELDSDPLNRRNVIAYIKGEKSKHGETILLHGHMDTVGVEDYAALKPYCFDPDQLLEEMLKMKQLPESVRKDLESGDWLVGRGSCDMKSGVAVFLVLFQYFSEKAKELNGNILLSINPVEENLHTGIIEATKVFKLLKDKEGFQYVLAINNDYICPLYEGDTKKYIYTGAVGKLLPCFYIQGKETHVGQCFEGFDASSVAARLVEEINLNTEYCDSYEGEYTLPPSVLKMKDLKPWYNVQTAADAFVYFNYFVHYESMGEIIKKLQQASKKALEEVEEKMNREYRSYCNLSGDTYSEIHFSKSLITYDELYQMALRQLGDRIATLLESKTYQMLQENVDKREIPMYLVKYLLQELKIKDPTIVLYFAAPYCPHNTLKKENKEEQDLILRLTEIINEYAKESEEEYKILQFFPSLSDSSYLKIDDDEESIQELISNFPEYELLYAVPLKNIKKLNIPAVNYGCYGKDAHKWTERVYKPYTFRTLPQLIIKTIEKFL</sequence>
<dbReference type="Gene3D" id="3.40.630.10">
    <property type="entry name" value="Zn peptidases"/>
    <property type="match status" value="1"/>
</dbReference>
<keyword evidence="1" id="KW-0378">Hydrolase</keyword>
<dbReference type="AlphaFoldDB" id="A0A7R7ID36"/>
<dbReference type="PANTHER" id="PTHR43808">
    <property type="entry name" value="ACETYLORNITHINE DEACETYLASE"/>
    <property type="match status" value="1"/>
</dbReference>
<dbReference type="EMBL" id="AP024169">
    <property type="protein sequence ID" value="BCN31368.1"/>
    <property type="molecule type" value="Genomic_DNA"/>
</dbReference>
<dbReference type="RefSeq" id="WP_271712493.1">
    <property type="nucleotide sequence ID" value="NZ_AP024169.1"/>
</dbReference>
<evidence type="ECO:0000256" key="1">
    <source>
        <dbReference type="ARBA" id="ARBA00022801"/>
    </source>
</evidence>
<dbReference type="SUPFAM" id="SSF53187">
    <property type="entry name" value="Zn-dependent exopeptidases"/>
    <property type="match status" value="1"/>
</dbReference>
<evidence type="ECO:0000313" key="3">
    <source>
        <dbReference type="EMBL" id="BCN31368.1"/>
    </source>
</evidence>
<dbReference type="PANTHER" id="PTHR43808:SF27">
    <property type="entry name" value="PROTEIN ROCB"/>
    <property type="match status" value="1"/>
</dbReference>
<protein>
    <submittedName>
        <fullName evidence="3">Peptidase M20</fullName>
    </submittedName>
</protein>
<organism evidence="3 4">
    <name type="scientific">Anaeromicropila herbilytica</name>
    <dbReference type="NCBI Taxonomy" id="2785025"/>
    <lineage>
        <taxon>Bacteria</taxon>
        <taxon>Bacillati</taxon>
        <taxon>Bacillota</taxon>
        <taxon>Clostridia</taxon>
        <taxon>Lachnospirales</taxon>
        <taxon>Lachnospiraceae</taxon>
        <taxon>Anaeromicropila</taxon>
    </lineage>
</organism>
<dbReference type="Pfam" id="PF01546">
    <property type="entry name" value="Peptidase_M20"/>
    <property type="match status" value="1"/>
</dbReference>
<evidence type="ECO:0000256" key="2">
    <source>
        <dbReference type="ARBA" id="ARBA00022833"/>
    </source>
</evidence>
<proteinExistence type="predicted"/>
<dbReference type="InterPro" id="IPR002933">
    <property type="entry name" value="Peptidase_M20"/>
</dbReference>
<dbReference type="InterPro" id="IPR012166">
    <property type="entry name" value="Uncharacterised_RocB"/>
</dbReference>
<accession>A0A7R7ID36</accession>